<proteinExistence type="predicted"/>
<evidence type="ECO:0008006" key="3">
    <source>
        <dbReference type="Google" id="ProtNLM"/>
    </source>
</evidence>
<sequence>MSDVQDSDKTLENVIILLGITPTDSEKERLTLYIDHAEQAIILYLGRAIRVQSLPAGLDYIVENLAVTKFNKFHNEGEKSHTEEGLSFQFSVNDLAPYYPDLQAWIDGQSNTTRGATAIGW</sequence>
<reference evidence="1 2" key="1">
    <citation type="submission" date="2017-06" db="EMBL/GenBank/DDBJ databases">
        <title>Genome sequence of Lactobacillus plantarum subsp. plantarum strain SRCM101258.</title>
        <authorList>
            <person name="Cho S.H."/>
        </authorList>
    </citation>
    <scope>NUCLEOTIDE SEQUENCE [LARGE SCALE GENOMIC DNA]</scope>
    <source>
        <strain evidence="1 2">SRCM101258</strain>
    </source>
</reference>
<dbReference type="EMBL" id="NKCZ01000072">
    <property type="protein sequence ID" value="POD88547.1"/>
    <property type="molecule type" value="Genomic_DNA"/>
</dbReference>
<dbReference type="Pfam" id="PF05135">
    <property type="entry name" value="Phage_connect_1"/>
    <property type="match status" value="1"/>
</dbReference>
<dbReference type="InterPro" id="IPR021146">
    <property type="entry name" value="Phage_gp6-like_head-tail"/>
</dbReference>
<dbReference type="Proteomes" id="UP000236990">
    <property type="component" value="Unassembled WGS sequence"/>
</dbReference>
<organism evidence="1 2">
    <name type="scientific">Lactiplantibacillus plantarum subsp. plantarum</name>
    <dbReference type="NCBI Taxonomy" id="337330"/>
    <lineage>
        <taxon>Bacteria</taxon>
        <taxon>Bacillati</taxon>
        <taxon>Bacillota</taxon>
        <taxon>Bacilli</taxon>
        <taxon>Lactobacillales</taxon>
        <taxon>Lactobacillaceae</taxon>
        <taxon>Lactiplantibacillus</taxon>
    </lineage>
</organism>
<evidence type="ECO:0000313" key="2">
    <source>
        <dbReference type="Proteomes" id="UP000236990"/>
    </source>
</evidence>
<accession>A0A2S3U912</accession>
<comment type="caution">
    <text evidence="1">The sequence shown here is derived from an EMBL/GenBank/DDBJ whole genome shotgun (WGS) entry which is preliminary data.</text>
</comment>
<name>A0A2S3U912_LACPN</name>
<dbReference type="AlphaFoldDB" id="A0A2S3U912"/>
<gene>
    <name evidence="1" type="ORF">S101258_00718</name>
</gene>
<protein>
    <recommendedName>
        <fullName evidence="3">Prophage protein</fullName>
    </recommendedName>
</protein>
<evidence type="ECO:0000313" key="1">
    <source>
        <dbReference type="EMBL" id="POD88547.1"/>
    </source>
</evidence>